<dbReference type="RefSeq" id="WP_015707770.1">
    <property type="nucleotide sequence ID" value="NC_015578.1"/>
</dbReference>
<proteinExistence type="predicted"/>
<dbReference type="OrthoDB" id="341917at2"/>
<dbReference type="eggNOG" id="COG0075">
    <property type="taxonomic scope" value="Bacteria"/>
</dbReference>
<accession>F5YHE5</accession>
<reference evidence="1 2" key="2">
    <citation type="journal article" date="2011" name="ISME J.">
        <title>RNA-seq reveals cooperative metabolic interactions between two termite-gut spirochete species in co-culture.</title>
        <authorList>
            <person name="Rosenthal A.Z."/>
            <person name="Matson E.G."/>
            <person name="Eldar A."/>
            <person name="Leadbetter J.R."/>
        </authorList>
    </citation>
    <scope>NUCLEOTIDE SEQUENCE [LARGE SCALE GENOMIC DNA]</scope>
    <source>
        <strain evidence="2">ATCC BAA-887 / DSM 12427 / ZAS-2</strain>
    </source>
</reference>
<dbReference type="STRING" id="545694.TREPR_2437"/>
<dbReference type="PROSITE" id="PS51257">
    <property type="entry name" value="PROKAR_LIPOPROTEIN"/>
    <property type="match status" value="1"/>
</dbReference>
<dbReference type="AlphaFoldDB" id="F5YHE5"/>
<gene>
    <name evidence="1" type="ordered locus">TREPR_2437</name>
</gene>
<evidence type="ECO:0000313" key="2">
    <source>
        <dbReference type="Proteomes" id="UP000009223"/>
    </source>
</evidence>
<evidence type="ECO:0000313" key="1">
    <source>
        <dbReference type="EMBL" id="AEF83593.1"/>
    </source>
</evidence>
<protein>
    <submittedName>
        <fullName evidence="1">Putative lipoprotein</fullName>
    </submittedName>
</protein>
<organism evidence="1 2">
    <name type="scientific">Treponema primitia (strain ATCC BAA-887 / DSM 12427 / ZAS-2)</name>
    <dbReference type="NCBI Taxonomy" id="545694"/>
    <lineage>
        <taxon>Bacteria</taxon>
        <taxon>Pseudomonadati</taxon>
        <taxon>Spirochaetota</taxon>
        <taxon>Spirochaetia</taxon>
        <taxon>Spirochaetales</taxon>
        <taxon>Treponemataceae</taxon>
        <taxon>Treponema</taxon>
    </lineage>
</organism>
<dbReference type="Gene3D" id="2.60.40.2340">
    <property type="match status" value="1"/>
</dbReference>
<keyword evidence="2" id="KW-1185">Reference proteome</keyword>
<dbReference type="HOGENOM" id="CLU_865843_0_0_12"/>
<reference evidence="2" key="1">
    <citation type="submission" date="2009-12" db="EMBL/GenBank/DDBJ databases">
        <title>Complete sequence of Treponema primitia strain ZAS-2.</title>
        <authorList>
            <person name="Tetu S.G."/>
            <person name="Matson E."/>
            <person name="Ren Q."/>
            <person name="Seshadri R."/>
            <person name="Elbourne L."/>
            <person name="Hassan K.A."/>
            <person name="Durkin A."/>
            <person name="Radune D."/>
            <person name="Mohamoud Y."/>
            <person name="Shay R."/>
            <person name="Jin S."/>
            <person name="Zhang X."/>
            <person name="Lucey K."/>
            <person name="Ballor N.R."/>
            <person name="Ottesen E."/>
            <person name="Rosenthal R."/>
            <person name="Allen A."/>
            <person name="Leadbetter J.R."/>
            <person name="Paulsen I.T."/>
        </authorList>
    </citation>
    <scope>NUCLEOTIDE SEQUENCE [LARGE SCALE GENOMIC DNA]</scope>
    <source>
        <strain evidence="2">ATCC BAA-887 / DSM 12427 / ZAS-2</strain>
    </source>
</reference>
<dbReference type="KEGG" id="tpi:TREPR_2437"/>
<sequence>MSVRNGLNELKKAIMGLAVLLFLASCDFLMGPPVEQGNVTIHTGRNGRAALTHDITDQFQYTFIFTGPEQHFEWTPAPGVSSRTLALDMGEWLVEVSAFNGNIVVGEGKERFTVVRGDNPVEVLMRETSRSIKIFNITSPVSAVGIVDEAAHTVAINVPYGTDVMNMVTSITHTGASIRPESGTEQDFTDAVLYTVTAANGSTQEYEVRVVILDRQEISITFTDPMDTNVGLTVSGMGLTYDDPTDTYTLLWLPPSVLRLTAAGGLEYQWHVDGIDSTGWVATASYDRQGNSFALGQHQIMVKIRTSAGAVYSETVNFIVD</sequence>
<dbReference type="EMBL" id="CP001843">
    <property type="protein sequence ID" value="AEF83593.1"/>
    <property type="molecule type" value="Genomic_DNA"/>
</dbReference>
<dbReference type="Proteomes" id="UP000009223">
    <property type="component" value="Chromosome"/>
</dbReference>
<keyword evidence="1" id="KW-0449">Lipoprotein</keyword>
<name>F5YHE5_TREPZ</name>